<dbReference type="AlphaFoldDB" id="A0A6N6N1L8"/>
<dbReference type="InterPro" id="IPR009057">
    <property type="entry name" value="Homeodomain-like_sf"/>
</dbReference>
<dbReference type="InterPro" id="IPR018060">
    <property type="entry name" value="HTH_AraC"/>
</dbReference>
<evidence type="ECO:0000256" key="1">
    <source>
        <dbReference type="ARBA" id="ARBA00023015"/>
    </source>
</evidence>
<evidence type="ECO:0000313" key="6">
    <source>
        <dbReference type="Proteomes" id="UP000438699"/>
    </source>
</evidence>
<dbReference type="Pfam" id="PF06445">
    <property type="entry name" value="GyrI-like"/>
    <property type="match status" value="1"/>
</dbReference>
<dbReference type="PANTHER" id="PTHR40055">
    <property type="entry name" value="TRANSCRIPTIONAL REGULATOR YGIV-RELATED"/>
    <property type="match status" value="1"/>
</dbReference>
<dbReference type="InterPro" id="IPR018062">
    <property type="entry name" value="HTH_AraC-typ_CS"/>
</dbReference>
<dbReference type="SMART" id="SM00871">
    <property type="entry name" value="AraC_E_bind"/>
    <property type="match status" value="1"/>
</dbReference>
<keyword evidence="1" id="KW-0805">Transcription regulation</keyword>
<dbReference type="SMART" id="SM00342">
    <property type="entry name" value="HTH_ARAC"/>
    <property type="match status" value="1"/>
</dbReference>
<dbReference type="InterPro" id="IPR029442">
    <property type="entry name" value="GyrI-like"/>
</dbReference>
<evidence type="ECO:0000259" key="4">
    <source>
        <dbReference type="PROSITE" id="PS01124"/>
    </source>
</evidence>
<dbReference type="Proteomes" id="UP000438699">
    <property type="component" value="Unassembled WGS sequence"/>
</dbReference>
<dbReference type="PANTHER" id="PTHR40055:SF1">
    <property type="entry name" value="TRANSCRIPTIONAL REGULATOR YGIV-RELATED"/>
    <property type="match status" value="1"/>
</dbReference>
<dbReference type="InterPro" id="IPR020449">
    <property type="entry name" value="Tscrpt_reg_AraC-type_HTH"/>
</dbReference>
<evidence type="ECO:0000256" key="3">
    <source>
        <dbReference type="ARBA" id="ARBA00023163"/>
    </source>
</evidence>
<accession>A0A6N6N1L8</accession>
<dbReference type="Gene3D" id="1.10.10.60">
    <property type="entry name" value="Homeodomain-like"/>
    <property type="match status" value="2"/>
</dbReference>
<keyword evidence="6" id="KW-1185">Reference proteome</keyword>
<keyword evidence="3" id="KW-0804">Transcription</keyword>
<dbReference type="InterPro" id="IPR011256">
    <property type="entry name" value="Reg_factor_effector_dom_sf"/>
</dbReference>
<evidence type="ECO:0000313" key="5">
    <source>
        <dbReference type="EMBL" id="KAB1440389.1"/>
    </source>
</evidence>
<dbReference type="PROSITE" id="PS01124">
    <property type="entry name" value="HTH_ARAC_FAMILY_2"/>
    <property type="match status" value="1"/>
</dbReference>
<dbReference type="InterPro" id="IPR050908">
    <property type="entry name" value="SmbC-like"/>
</dbReference>
<dbReference type="GO" id="GO:0003700">
    <property type="term" value="F:DNA-binding transcription factor activity"/>
    <property type="evidence" value="ECO:0007669"/>
    <property type="project" value="InterPro"/>
</dbReference>
<keyword evidence="2" id="KW-0238">DNA-binding</keyword>
<dbReference type="InterPro" id="IPR010499">
    <property type="entry name" value="AraC_E-bd"/>
</dbReference>
<dbReference type="SUPFAM" id="SSF55136">
    <property type="entry name" value="Probable bacterial effector-binding domain"/>
    <property type="match status" value="1"/>
</dbReference>
<dbReference type="EMBL" id="WAIE01000007">
    <property type="protein sequence ID" value="KAB1440389.1"/>
    <property type="molecule type" value="Genomic_DNA"/>
</dbReference>
<dbReference type="SUPFAM" id="SSF46689">
    <property type="entry name" value="Homeodomain-like"/>
    <property type="match status" value="2"/>
</dbReference>
<sequence length="332" mass="37707">MRTARSTTFRKIENVIKTVRQKRTPGAKKAHKQTGATVQQQLTLHQRMSDALCYIQASLDQAIDPEQVAARACFSLSHFHRIFKGMVGETLGEHIRRLRLERAAVQLAYGDAQVTGIAFDAGYETLESFSRAFRKMFGQAPSKFRKTNQRFLFPETPSGIHYSPGTQLSIEDPVRNEKPLKLGTTDFGPQRVAYIRHTGPYFECTAAWERLCAWAQGNNVLREDTLFLGICYDDPTITPENKIRYDACITIPKGIGPENDVTIKELPACEYLTATHYGPYEKMEETYTQMMWQWLPASGRDVPDQPSLEIYRNTLEQVSAEELVTDIYVPLA</sequence>
<gene>
    <name evidence="5" type="ORF">F8A88_14180</name>
</gene>
<comment type="caution">
    <text evidence="5">The sequence shown here is derived from an EMBL/GenBank/DDBJ whole genome shotgun (WGS) entry which is preliminary data.</text>
</comment>
<name>A0A6N6N1L8_9BACT</name>
<organism evidence="5 6">
    <name type="scientific">Pseudodesulfovibrio senegalensis</name>
    <dbReference type="NCBI Taxonomy" id="1721087"/>
    <lineage>
        <taxon>Bacteria</taxon>
        <taxon>Pseudomonadati</taxon>
        <taxon>Thermodesulfobacteriota</taxon>
        <taxon>Desulfovibrionia</taxon>
        <taxon>Desulfovibrionales</taxon>
        <taxon>Desulfovibrionaceae</taxon>
    </lineage>
</organism>
<proteinExistence type="predicted"/>
<dbReference type="PROSITE" id="PS00041">
    <property type="entry name" value="HTH_ARAC_FAMILY_1"/>
    <property type="match status" value="1"/>
</dbReference>
<reference evidence="5 6" key="1">
    <citation type="journal article" date="2017" name="Int. J. Syst. Evol. Microbiol.">
        <title>Desulfovibrio senegalensis sp. nov., a mesophilic sulfate reducer isolated from marine sediment.</title>
        <authorList>
            <person name="Thioye A."/>
            <person name="Gam Z.B.A."/>
            <person name="Mbengue M."/>
            <person name="Cayol J.L."/>
            <person name="Joseph-Bartoli M."/>
            <person name="Toure-Kane C."/>
            <person name="Labat M."/>
        </authorList>
    </citation>
    <scope>NUCLEOTIDE SEQUENCE [LARGE SCALE GENOMIC DNA]</scope>
    <source>
        <strain evidence="5 6">DSM 101509</strain>
    </source>
</reference>
<feature type="domain" description="HTH araC/xylS-type" evidence="4">
    <location>
        <begin position="49"/>
        <end position="147"/>
    </location>
</feature>
<dbReference type="GO" id="GO:0043565">
    <property type="term" value="F:sequence-specific DNA binding"/>
    <property type="evidence" value="ECO:0007669"/>
    <property type="project" value="InterPro"/>
</dbReference>
<evidence type="ECO:0000256" key="2">
    <source>
        <dbReference type="ARBA" id="ARBA00023125"/>
    </source>
</evidence>
<dbReference type="Gene3D" id="3.20.80.10">
    <property type="entry name" value="Regulatory factor, effector binding domain"/>
    <property type="match status" value="1"/>
</dbReference>
<protein>
    <submittedName>
        <fullName evidence="5">AraC family transcriptional regulator</fullName>
    </submittedName>
</protein>
<dbReference type="Pfam" id="PF12833">
    <property type="entry name" value="HTH_18"/>
    <property type="match status" value="1"/>
</dbReference>
<dbReference type="PRINTS" id="PR00032">
    <property type="entry name" value="HTHARAC"/>
</dbReference>